<comment type="caution">
    <text evidence="1">The sequence shown here is derived from an EMBL/GenBank/DDBJ whole genome shotgun (WGS) entry which is preliminary data.</text>
</comment>
<evidence type="ECO:0000313" key="2">
    <source>
        <dbReference type="Proteomes" id="UP000305202"/>
    </source>
</evidence>
<protein>
    <submittedName>
        <fullName evidence="1">EcsC family protein</fullName>
    </submittedName>
</protein>
<sequence length="298" mass="32108">MIPGKYDTEAMLAIMSWKTARESGPTGLSNPLRASLARAGEAVFDAPVIGSALQGVLSALNHVCNEMAQLSLRPQAIFAEFRQEGYGAIESLEDIARLPLENIDRCVGRLDVKYKGLALAEGVTAGLTGMAGLALDIPSLVLLNLRAIGEYATYYGFDIVSYEERLFALQILCLVTAPAGAAKQLAMAQLRGIIQDTVKQRTWRQLEQHATVKMIRGLAQTLGIRLTKAKLAQTLPLIGAALGGGYNLALTAKVCDAAYHTYRERFLVRRFGARITSITQDRHEAGPVAALGPPESVD</sequence>
<dbReference type="Proteomes" id="UP000305202">
    <property type="component" value="Unassembled WGS sequence"/>
</dbReference>
<dbReference type="PANTHER" id="PTHR41260">
    <property type="entry name" value="PROTEIN ECSC"/>
    <property type="match status" value="1"/>
</dbReference>
<organism evidence="1 2">
    <name type="scientific">Martelella alba</name>
    <dbReference type="NCBI Taxonomy" id="2590451"/>
    <lineage>
        <taxon>Bacteria</taxon>
        <taxon>Pseudomonadati</taxon>
        <taxon>Pseudomonadota</taxon>
        <taxon>Alphaproteobacteria</taxon>
        <taxon>Hyphomicrobiales</taxon>
        <taxon>Aurantimonadaceae</taxon>
        <taxon>Martelella</taxon>
    </lineage>
</organism>
<dbReference type="RefSeq" id="WP_136989157.1">
    <property type="nucleotide sequence ID" value="NZ_SZPQ01000004.1"/>
</dbReference>
<dbReference type="Pfam" id="PF12787">
    <property type="entry name" value="EcsC"/>
    <property type="match status" value="1"/>
</dbReference>
<accession>A0ABY2SRL9</accession>
<proteinExistence type="predicted"/>
<evidence type="ECO:0000313" key="1">
    <source>
        <dbReference type="EMBL" id="TKI07510.1"/>
    </source>
</evidence>
<dbReference type="PANTHER" id="PTHR41260:SF1">
    <property type="entry name" value="PROTEIN ECSC"/>
    <property type="match status" value="1"/>
</dbReference>
<dbReference type="InterPro" id="IPR024787">
    <property type="entry name" value="EcsC"/>
</dbReference>
<dbReference type="EMBL" id="SZPQ01000004">
    <property type="protein sequence ID" value="TKI07510.1"/>
    <property type="molecule type" value="Genomic_DNA"/>
</dbReference>
<gene>
    <name evidence="1" type="ORF">FCN80_06395</name>
</gene>
<reference evidence="1 2" key="1">
    <citation type="submission" date="2019-04" db="EMBL/GenBank/DDBJ databases">
        <authorList>
            <person name="Li M."/>
            <person name="Gao C."/>
        </authorList>
    </citation>
    <scope>NUCLEOTIDE SEQUENCE [LARGE SCALE GENOMIC DNA]</scope>
    <source>
        <strain evidence="1 2">BGMRC 2031</strain>
    </source>
</reference>
<name>A0ABY2SRL9_9HYPH</name>
<keyword evidence="2" id="KW-1185">Reference proteome</keyword>